<keyword evidence="1" id="KW-0677">Repeat</keyword>
<dbReference type="PATRIC" id="fig|1345695.10.peg.3138"/>
<evidence type="ECO:0000256" key="3">
    <source>
        <dbReference type="SAM" id="SignalP"/>
    </source>
</evidence>
<proteinExistence type="predicted"/>
<accession>U5MUZ8</accession>
<reference evidence="4 5" key="1">
    <citation type="journal article" date="2013" name="Genome Announc.">
        <title>Complete Genome Sequence of the Solvent Producer Clostridium saccharobutylicum NCP262 (DSM 13864).</title>
        <authorList>
            <person name="Poehlein A."/>
            <person name="Hartwich K."/>
            <person name="Krabben P."/>
            <person name="Ehrenreich A."/>
            <person name="Liebl W."/>
            <person name="Durre P."/>
            <person name="Gottschalk G."/>
            <person name="Daniel R."/>
        </authorList>
    </citation>
    <scope>NUCLEOTIDE SEQUENCE [LARGE SCALE GENOMIC DNA]</scope>
    <source>
        <strain evidence="4">DSM 13864</strain>
    </source>
</reference>
<dbReference type="SUPFAM" id="SSF69360">
    <property type="entry name" value="Cell wall binding repeat"/>
    <property type="match status" value="1"/>
</dbReference>
<sequence>MKRLKLIKVIASSLVAASVLALNPIGASAEWKEDSNGWWNSEGSLWSVGWKEIDGKWYYFNSGGYMVHDTIIDGYSIGSDGSWIQDTQNKSSSLGDDKKNITINNSTFTIDELVSILKTKFNNLTVKDVEEDFLPTTRKLITIDDESITVYVYNGNEEMEKDATNLINNNGSYEKTLANGEEVVCLDWTYAPHFYKNGKIIVQYCGENKTILSDLKAILGETFVGEPKSSNEQDVREIAYNQLTSKEKKSIKGTWKDGTITKMTLQESMGNISDKSYVGKEVYSISFPMNVKFIPNEICVLVGIDSYKIIGYGYLD</sequence>
<feature type="signal peptide" evidence="3">
    <location>
        <begin position="1"/>
        <end position="21"/>
    </location>
</feature>
<dbReference type="AlphaFoldDB" id="U5MUZ8"/>
<feature type="chain" id="PRO_5038718187" evidence="3">
    <location>
        <begin position="22"/>
        <end position="316"/>
    </location>
</feature>
<dbReference type="EMBL" id="CP006721">
    <property type="protein sequence ID" value="AGX44385.1"/>
    <property type="molecule type" value="Genomic_DNA"/>
</dbReference>
<dbReference type="InterPro" id="IPR018337">
    <property type="entry name" value="Cell_wall/Cho-bd_repeat"/>
</dbReference>
<dbReference type="RefSeq" id="WP_022747524.1">
    <property type="nucleotide sequence ID" value="NC_022571.1"/>
</dbReference>
<feature type="repeat" description="Cell wall-binding" evidence="2">
    <location>
        <begin position="47"/>
        <end position="66"/>
    </location>
</feature>
<protein>
    <submittedName>
        <fullName evidence="4">Putative cell wall binding repeat protein</fullName>
    </submittedName>
</protein>
<evidence type="ECO:0000313" key="5">
    <source>
        <dbReference type="Proteomes" id="UP000017118"/>
    </source>
</evidence>
<dbReference type="eggNOG" id="ENOG502ZCTG">
    <property type="taxonomic scope" value="Bacteria"/>
</dbReference>
<dbReference type="Pfam" id="PF19127">
    <property type="entry name" value="Choline_bind_3"/>
    <property type="match status" value="1"/>
</dbReference>
<name>U5MUZ8_CLOSA</name>
<dbReference type="Gene3D" id="2.10.270.10">
    <property type="entry name" value="Cholin Binding"/>
    <property type="match status" value="1"/>
</dbReference>
<keyword evidence="5" id="KW-1185">Reference proteome</keyword>
<evidence type="ECO:0000256" key="2">
    <source>
        <dbReference type="PROSITE-ProRule" id="PRU00591"/>
    </source>
</evidence>
<dbReference type="Proteomes" id="UP000017118">
    <property type="component" value="Chromosome"/>
</dbReference>
<evidence type="ECO:0000256" key="1">
    <source>
        <dbReference type="ARBA" id="ARBA00022737"/>
    </source>
</evidence>
<gene>
    <name evidence="4" type="ORF">CLSA_c34220</name>
</gene>
<dbReference type="GeneID" id="71415611"/>
<evidence type="ECO:0000313" key="4">
    <source>
        <dbReference type="EMBL" id="AGX44385.1"/>
    </source>
</evidence>
<dbReference type="KEGG" id="csb:CLSA_c34220"/>
<dbReference type="PROSITE" id="PS51170">
    <property type="entry name" value="CW"/>
    <property type="match status" value="1"/>
</dbReference>
<keyword evidence="3" id="KW-0732">Signal</keyword>
<organism evidence="4 5">
    <name type="scientific">Clostridium saccharobutylicum DSM 13864</name>
    <dbReference type="NCBI Taxonomy" id="1345695"/>
    <lineage>
        <taxon>Bacteria</taxon>
        <taxon>Bacillati</taxon>
        <taxon>Bacillota</taxon>
        <taxon>Clostridia</taxon>
        <taxon>Eubacteriales</taxon>
        <taxon>Clostridiaceae</taxon>
        <taxon>Clostridium</taxon>
    </lineage>
</organism>
<dbReference type="HOGENOM" id="CLU_049136_0_0_9"/>